<accession>A0A2W1BCP5</accession>
<organism evidence="1 2">
    <name type="scientific">Helicoverpa armigera</name>
    <name type="common">Cotton bollworm</name>
    <name type="synonym">Heliothis armigera</name>
    <dbReference type="NCBI Taxonomy" id="29058"/>
    <lineage>
        <taxon>Eukaryota</taxon>
        <taxon>Metazoa</taxon>
        <taxon>Ecdysozoa</taxon>
        <taxon>Arthropoda</taxon>
        <taxon>Hexapoda</taxon>
        <taxon>Insecta</taxon>
        <taxon>Pterygota</taxon>
        <taxon>Neoptera</taxon>
        <taxon>Endopterygota</taxon>
        <taxon>Lepidoptera</taxon>
        <taxon>Glossata</taxon>
        <taxon>Ditrysia</taxon>
        <taxon>Noctuoidea</taxon>
        <taxon>Noctuidae</taxon>
        <taxon>Heliothinae</taxon>
        <taxon>Helicoverpa</taxon>
    </lineage>
</organism>
<evidence type="ECO:0000313" key="2">
    <source>
        <dbReference type="Proteomes" id="UP000249218"/>
    </source>
</evidence>
<gene>
    <name evidence="1" type="primary">HaOG215089</name>
    <name evidence="1" type="ORF">B5X24_HaOG215089</name>
</gene>
<dbReference type="AlphaFoldDB" id="A0A2W1BCP5"/>
<dbReference type="EMBL" id="KZ150493">
    <property type="protein sequence ID" value="PZC70680.1"/>
    <property type="molecule type" value="Genomic_DNA"/>
</dbReference>
<keyword evidence="2" id="KW-1185">Reference proteome</keyword>
<proteinExistence type="predicted"/>
<dbReference type="Proteomes" id="UP000249218">
    <property type="component" value="Unassembled WGS sequence"/>
</dbReference>
<sequence length="73" mass="7974">MPNMSETYYSKYNKKLAVIQKGIALQLMLEAGAEERRLALEANDVTQGVPCVTVVTDAHGLNAATAQILIHFL</sequence>
<evidence type="ECO:0000313" key="1">
    <source>
        <dbReference type="EMBL" id="PZC70680.1"/>
    </source>
</evidence>
<reference evidence="1 2" key="1">
    <citation type="journal article" date="2017" name="BMC Biol.">
        <title>Genomic innovations, transcriptional plasticity and gene loss underlying the evolution and divergence of two highly polyphagous and invasive Helicoverpa pest species.</title>
        <authorList>
            <person name="Pearce S.L."/>
            <person name="Clarke D.F."/>
            <person name="East P.D."/>
            <person name="Elfekih S."/>
            <person name="Gordon K.H."/>
            <person name="Jermiin L.S."/>
            <person name="McGaughran A."/>
            <person name="Oakeshott J.G."/>
            <person name="Papanikolaou A."/>
            <person name="Perera O.P."/>
            <person name="Rane R.V."/>
            <person name="Richards S."/>
            <person name="Tay W.T."/>
            <person name="Walsh T.K."/>
            <person name="Anderson A."/>
            <person name="Anderson C.J."/>
            <person name="Asgari S."/>
            <person name="Board P.G."/>
            <person name="Bretschneider A."/>
            <person name="Campbell P.M."/>
            <person name="Chertemps T."/>
            <person name="Christeller J.T."/>
            <person name="Coppin C.W."/>
            <person name="Downes S.J."/>
            <person name="Duan G."/>
            <person name="Farnsworth C.A."/>
            <person name="Good R.T."/>
            <person name="Han L.B."/>
            <person name="Han Y.C."/>
            <person name="Hatje K."/>
            <person name="Horne I."/>
            <person name="Huang Y.P."/>
            <person name="Hughes D.S."/>
            <person name="Jacquin-Joly E."/>
            <person name="James W."/>
            <person name="Jhangiani S."/>
            <person name="Kollmar M."/>
            <person name="Kuwar S.S."/>
            <person name="Li S."/>
            <person name="Liu N.Y."/>
            <person name="Maibeche M.T."/>
            <person name="Miller J.R."/>
            <person name="Montagne N."/>
            <person name="Perry T."/>
            <person name="Qu J."/>
            <person name="Song S.V."/>
            <person name="Sutton G.G."/>
            <person name="Vogel H."/>
            <person name="Walenz B.P."/>
            <person name="Xu W."/>
            <person name="Zhang H.J."/>
            <person name="Zou Z."/>
            <person name="Batterham P."/>
            <person name="Edwards O.R."/>
            <person name="Feyereisen R."/>
            <person name="Gibbs R.A."/>
            <person name="Heckel D.G."/>
            <person name="McGrath A."/>
            <person name="Robin C."/>
            <person name="Scherer S.E."/>
            <person name="Worley K.C."/>
            <person name="Wu Y.D."/>
        </authorList>
    </citation>
    <scope>NUCLEOTIDE SEQUENCE [LARGE SCALE GENOMIC DNA]</scope>
    <source>
        <strain evidence="1">Harm_GR_Male_#8</strain>
        <tissue evidence="1">Whole organism</tissue>
    </source>
</reference>
<name>A0A2W1BCP5_HELAM</name>
<feature type="non-terminal residue" evidence="1">
    <location>
        <position position="73"/>
    </location>
</feature>
<protein>
    <submittedName>
        <fullName evidence="1">Uncharacterized protein</fullName>
    </submittedName>
</protein>